<evidence type="ECO:0000256" key="1">
    <source>
        <dbReference type="ARBA" id="ARBA00022737"/>
    </source>
</evidence>
<name>A0AA35LRI6_9HYPO</name>
<evidence type="ECO:0000259" key="2">
    <source>
        <dbReference type="Pfam" id="PF24883"/>
    </source>
</evidence>
<evidence type="ECO:0000313" key="4">
    <source>
        <dbReference type="Proteomes" id="UP001160390"/>
    </source>
</evidence>
<organism evidence="3 4">
    <name type="scientific">Clonostachys chloroleuca</name>
    <dbReference type="NCBI Taxonomy" id="1926264"/>
    <lineage>
        <taxon>Eukaryota</taxon>
        <taxon>Fungi</taxon>
        <taxon>Dikarya</taxon>
        <taxon>Ascomycota</taxon>
        <taxon>Pezizomycotina</taxon>
        <taxon>Sordariomycetes</taxon>
        <taxon>Hypocreomycetidae</taxon>
        <taxon>Hypocreales</taxon>
        <taxon>Bionectriaceae</taxon>
        <taxon>Clonostachys</taxon>
    </lineage>
</organism>
<dbReference type="SUPFAM" id="SSF52540">
    <property type="entry name" value="P-loop containing nucleoside triphosphate hydrolases"/>
    <property type="match status" value="1"/>
</dbReference>
<dbReference type="InterPro" id="IPR027417">
    <property type="entry name" value="P-loop_NTPase"/>
</dbReference>
<dbReference type="Pfam" id="PF24883">
    <property type="entry name" value="NPHP3_N"/>
    <property type="match status" value="1"/>
</dbReference>
<evidence type="ECO:0000313" key="3">
    <source>
        <dbReference type="EMBL" id="CAI6036036.1"/>
    </source>
</evidence>
<accession>A0AA35LRI6</accession>
<dbReference type="EMBL" id="CABFNP030000513">
    <property type="protein sequence ID" value="CAI6036036.1"/>
    <property type="molecule type" value="Genomic_DNA"/>
</dbReference>
<dbReference type="Proteomes" id="UP001160390">
    <property type="component" value="Unassembled WGS sequence"/>
</dbReference>
<gene>
    <name evidence="3" type="ORF">CCHLO57077_00019524</name>
</gene>
<comment type="caution">
    <text evidence="3">The sequence shown here is derived from an EMBL/GenBank/DDBJ whole genome shotgun (WGS) entry which is preliminary data.</text>
</comment>
<proteinExistence type="predicted"/>
<keyword evidence="4" id="KW-1185">Reference proteome</keyword>
<keyword evidence="1" id="KW-0677">Repeat</keyword>
<dbReference type="Gene3D" id="3.40.50.300">
    <property type="entry name" value="P-loop containing nucleotide triphosphate hydrolases"/>
    <property type="match status" value="1"/>
</dbReference>
<dbReference type="PANTHER" id="PTHR10039">
    <property type="entry name" value="AMELOGENIN"/>
    <property type="match status" value="1"/>
</dbReference>
<protein>
    <recommendedName>
        <fullName evidence="2">Nephrocystin 3-like N-terminal domain-containing protein</fullName>
    </recommendedName>
</protein>
<reference evidence="3" key="1">
    <citation type="submission" date="2023-01" db="EMBL/GenBank/DDBJ databases">
        <authorList>
            <person name="Piombo E."/>
        </authorList>
    </citation>
    <scope>NUCLEOTIDE SEQUENCE</scope>
</reference>
<dbReference type="PANTHER" id="PTHR10039:SF5">
    <property type="entry name" value="NACHT DOMAIN-CONTAINING PROTEIN"/>
    <property type="match status" value="1"/>
</dbReference>
<feature type="domain" description="Nephrocystin 3-like N-terminal" evidence="2">
    <location>
        <begin position="139"/>
        <end position="301"/>
    </location>
</feature>
<dbReference type="InterPro" id="IPR056884">
    <property type="entry name" value="NPHP3-like_N"/>
</dbReference>
<sequence length="566" mass="64356">MAFGRGIASKRDIAQLQSELESCARNLNRAMAVATLANVERLRELLEKANPSLSNISQDLMKIKVAIENGSQLLDEIVSLQITSKKALVTINQRAILNSLKPNSANARLDEIRGRASDTFNWIFEPSDKLLRRVPKVEEQISTWFRSGSGIFHVVGKPGSGKSTLMKFLTTHGNTRALLESWAEQRNGKQVIISSFFFWKLGIGEQKTMRGLLRGLISEVLQEVPDMARLLFPKHWDPQRYLMNDTTPILPKISDEDVHQAFELLKQQPEIREKFSFCFFIDGIDEFSEPDMSVSALVSRLRTLNWDPKSREELSLHRASLPDHIKMCVSSRDLPEITLGLPGPQRMLLHLFTRSDIEIVVRTTLEENEQFQAIAKAESEKCQLLVKKIIDDANGVFLWVTLLLKLLEDKLSTSVTSIHILEKTVSEVPTELEDFFRKILDSITKPCRGGAYVIFAMVVRMTEMLISNHESFHDNCVHSEYHEPQHTCLSLIGLRTVMQGLEQSLEWARFGKDQDQNSTCSSPEEYQHHQEQAQAMLSVWGKCLLEVDNKAEDFQREGNIKGHGFV</sequence>
<dbReference type="AlphaFoldDB" id="A0AA35LRI6"/>